<proteinExistence type="predicted"/>
<dbReference type="InterPro" id="IPR023393">
    <property type="entry name" value="START-like_dom_sf"/>
</dbReference>
<feature type="region of interest" description="Disordered" evidence="1">
    <location>
        <begin position="1"/>
        <end position="28"/>
    </location>
</feature>
<organism evidence="3 4">
    <name type="scientific">Kyrpidia spormannii</name>
    <dbReference type="NCBI Taxonomy" id="2055160"/>
    <lineage>
        <taxon>Bacteria</taxon>
        <taxon>Bacillati</taxon>
        <taxon>Bacillota</taxon>
        <taxon>Bacilli</taxon>
        <taxon>Bacillales</taxon>
        <taxon>Alicyclobacillaceae</taxon>
        <taxon>Kyrpidia</taxon>
    </lineage>
</organism>
<keyword evidence="4" id="KW-1185">Reference proteome</keyword>
<sequence length="196" mass="22403">MKRRGGNPIGRSLARTRKVEANQERRLETRGRRGMEMPVVQVRESFAGPWHEVFDWVANFERYPEFVPDLTKVVVLERGEDWTISRWEAKIGGTPLGWTERDVWVREKEGGRIVFEQLEGDLKRFSGHWKVACEGLGSTAEFRCEFEIGLPGLAIMLHPVAGLKLRQSMAGLLRNLKIRVEAAEDGTSIRFLDSPL</sequence>
<dbReference type="KEGG" id="kyr:CVV65_04400"/>
<dbReference type="SUPFAM" id="SSF55961">
    <property type="entry name" value="Bet v1-like"/>
    <property type="match status" value="1"/>
</dbReference>
<evidence type="ECO:0000256" key="1">
    <source>
        <dbReference type="SAM" id="MobiDB-lite"/>
    </source>
</evidence>
<dbReference type="Gene3D" id="3.30.530.20">
    <property type="match status" value="1"/>
</dbReference>
<reference evidence="4" key="1">
    <citation type="submission" date="2017-11" db="EMBL/GenBank/DDBJ databases">
        <title>Complete Genome Sequence of Kyrpidia sp. Strain EA-1, a thermophilic, hydrogen-oxidizing Bacterium, isolated from the Azores.</title>
        <authorList>
            <person name="Reiner J.E."/>
            <person name="Lapp C.J."/>
            <person name="Bunk B."/>
            <person name="Gescher J."/>
        </authorList>
    </citation>
    <scope>NUCLEOTIDE SEQUENCE [LARGE SCALE GENOMIC DNA]</scope>
    <source>
        <strain evidence="4">EA-1</strain>
    </source>
</reference>
<protein>
    <recommendedName>
        <fullName evidence="2">Coenzyme Q-binding protein COQ10 START domain-containing protein</fullName>
    </recommendedName>
</protein>
<gene>
    <name evidence="3" type="ORF">CVV65_04400</name>
</gene>
<dbReference type="Pfam" id="PF03364">
    <property type="entry name" value="Polyketide_cyc"/>
    <property type="match status" value="1"/>
</dbReference>
<evidence type="ECO:0000313" key="3">
    <source>
        <dbReference type="EMBL" id="ATY84285.1"/>
    </source>
</evidence>
<dbReference type="Proteomes" id="UP000231932">
    <property type="component" value="Chromosome"/>
</dbReference>
<evidence type="ECO:0000313" key="4">
    <source>
        <dbReference type="Proteomes" id="UP000231932"/>
    </source>
</evidence>
<evidence type="ECO:0000259" key="2">
    <source>
        <dbReference type="Pfam" id="PF03364"/>
    </source>
</evidence>
<name>A0A2K8N5C4_9BACL</name>
<feature type="domain" description="Coenzyme Q-binding protein COQ10 START" evidence="2">
    <location>
        <begin position="49"/>
        <end position="167"/>
    </location>
</feature>
<feature type="compositionally biased region" description="Basic and acidic residues" evidence="1">
    <location>
        <begin position="17"/>
        <end position="28"/>
    </location>
</feature>
<dbReference type="EMBL" id="CP024955">
    <property type="protein sequence ID" value="ATY84285.1"/>
    <property type="molecule type" value="Genomic_DNA"/>
</dbReference>
<dbReference type="AlphaFoldDB" id="A0A2K8N5C4"/>
<dbReference type="InterPro" id="IPR005031">
    <property type="entry name" value="COQ10_START"/>
</dbReference>
<accession>A0A2K8N5C4</accession>